<evidence type="ECO:0000313" key="3">
    <source>
        <dbReference type="EMBL" id="KAJ4446876.1"/>
    </source>
</evidence>
<comment type="caution">
    <text evidence="3">The sequence shown here is derived from an EMBL/GenBank/DDBJ whole genome shotgun (WGS) entry which is preliminary data.</text>
</comment>
<evidence type="ECO:0000259" key="2">
    <source>
        <dbReference type="PROSITE" id="PS51767"/>
    </source>
</evidence>
<keyword evidence="4" id="KW-1185">Reference proteome</keyword>
<comment type="similarity">
    <text evidence="1">Belongs to the peptidase A1 family.</text>
</comment>
<evidence type="ECO:0000313" key="4">
    <source>
        <dbReference type="Proteomes" id="UP001148838"/>
    </source>
</evidence>
<dbReference type="PROSITE" id="PS51767">
    <property type="entry name" value="PEPTIDASE_A1"/>
    <property type="match status" value="1"/>
</dbReference>
<dbReference type="PRINTS" id="PR00792">
    <property type="entry name" value="PEPSIN"/>
</dbReference>
<dbReference type="PANTHER" id="PTHR47966">
    <property type="entry name" value="BETA-SITE APP-CLEAVING ENZYME, ISOFORM A-RELATED"/>
    <property type="match status" value="1"/>
</dbReference>
<dbReference type="InterPro" id="IPR021109">
    <property type="entry name" value="Peptidase_aspartic_dom_sf"/>
</dbReference>
<dbReference type="SUPFAM" id="SSF50630">
    <property type="entry name" value="Acid proteases"/>
    <property type="match status" value="1"/>
</dbReference>
<organism evidence="3 4">
    <name type="scientific">Periplaneta americana</name>
    <name type="common">American cockroach</name>
    <name type="synonym">Blatta americana</name>
    <dbReference type="NCBI Taxonomy" id="6978"/>
    <lineage>
        <taxon>Eukaryota</taxon>
        <taxon>Metazoa</taxon>
        <taxon>Ecdysozoa</taxon>
        <taxon>Arthropoda</taxon>
        <taxon>Hexapoda</taxon>
        <taxon>Insecta</taxon>
        <taxon>Pterygota</taxon>
        <taxon>Neoptera</taxon>
        <taxon>Polyneoptera</taxon>
        <taxon>Dictyoptera</taxon>
        <taxon>Blattodea</taxon>
        <taxon>Blattoidea</taxon>
        <taxon>Blattidae</taxon>
        <taxon>Blattinae</taxon>
        <taxon>Periplaneta</taxon>
    </lineage>
</organism>
<evidence type="ECO:0000256" key="1">
    <source>
        <dbReference type="ARBA" id="ARBA00007447"/>
    </source>
</evidence>
<reference evidence="3 4" key="1">
    <citation type="journal article" date="2022" name="Allergy">
        <title>Genome assembly and annotation of Periplaneta americana reveal a comprehensive cockroach allergen profile.</title>
        <authorList>
            <person name="Wang L."/>
            <person name="Xiong Q."/>
            <person name="Saelim N."/>
            <person name="Wang L."/>
            <person name="Nong W."/>
            <person name="Wan A.T."/>
            <person name="Shi M."/>
            <person name="Liu X."/>
            <person name="Cao Q."/>
            <person name="Hui J.H.L."/>
            <person name="Sookrung N."/>
            <person name="Leung T.F."/>
            <person name="Tungtrongchitr A."/>
            <person name="Tsui S.K.W."/>
        </authorList>
    </citation>
    <scope>NUCLEOTIDE SEQUENCE [LARGE SCALE GENOMIC DNA]</scope>
    <source>
        <strain evidence="3">PWHHKU_190912</strain>
    </source>
</reference>
<dbReference type="EMBL" id="JAJSOF020000009">
    <property type="protein sequence ID" value="KAJ4446876.1"/>
    <property type="molecule type" value="Genomic_DNA"/>
</dbReference>
<protein>
    <recommendedName>
        <fullName evidence="2">Peptidase A1 domain-containing protein</fullName>
    </recommendedName>
</protein>
<dbReference type="Gene3D" id="2.60.40.1960">
    <property type="match status" value="1"/>
</dbReference>
<feature type="domain" description="Peptidase A1" evidence="2">
    <location>
        <begin position="9"/>
        <end position="329"/>
    </location>
</feature>
<dbReference type="InterPro" id="IPR033121">
    <property type="entry name" value="PEPTIDASE_A1"/>
</dbReference>
<name>A0ABQ8TJS3_PERAM</name>
<dbReference type="PANTHER" id="PTHR47966:SF51">
    <property type="entry name" value="BETA-SITE APP-CLEAVING ENZYME, ISOFORM A-RELATED"/>
    <property type="match status" value="1"/>
</dbReference>
<sequence length="333" mass="37363">MSLILQSEFYGVISVGHPAQKFNVLFDTTWSNTWLPSSKCSYFNIPCQLRHKYNSKKSTTYIKNGTAFNVKLDKENMTGFLSTDVFHVAHLNLNQTFAEIVSVPWIYTFTKADGVIGLAYSTYAVDGVTPLFYNLIKKKLVVQPVFSFYMNRDITTPRGGNLFLGGSDSKHYKGNFTYLPVTRKAYWQFHMDGVEVIVGARKAAAFCPKEKGGCETILDTATSTISGPIEDIKVINELIDASSSYFGRYKVPCNTVHKLPEINFILGEKNFTLKGREYVQQMTFLGLTTCFSAFVINPDVSDFMWSLGASFVASYYTELDLGQNRIGFAVANE</sequence>
<dbReference type="Gene3D" id="2.40.70.10">
    <property type="entry name" value="Acid Proteases"/>
    <property type="match status" value="2"/>
</dbReference>
<dbReference type="Pfam" id="PF00026">
    <property type="entry name" value="Asp"/>
    <property type="match status" value="1"/>
</dbReference>
<dbReference type="InterPro" id="IPR001461">
    <property type="entry name" value="Aspartic_peptidase_A1"/>
</dbReference>
<accession>A0ABQ8TJS3</accession>
<gene>
    <name evidence="3" type="ORF">ANN_13576</name>
</gene>
<proteinExistence type="inferred from homology"/>
<dbReference type="Proteomes" id="UP001148838">
    <property type="component" value="Unassembled WGS sequence"/>
</dbReference>